<dbReference type="OrthoDB" id="1256921at2759"/>
<accession>A0A1U7WE85</accession>
<reference evidence="2" key="2">
    <citation type="submission" date="2025-08" db="UniProtKB">
        <authorList>
            <consortium name="RefSeq"/>
        </authorList>
    </citation>
    <scope>IDENTIFICATION</scope>
    <source>
        <tissue evidence="2">Leaf</tissue>
    </source>
</reference>
<reference evidence="1" key="1">
    <citation type="journal article" date="2013" name="Genome Biol.">
        <title>Reference genomes and transcriptomes of Nicotiana sylvestris and Nicotiana tomentosiformis.</title>
        <authorList>
            <person name="Sierro N."/>
            <person name="Battey J.N."/>
            <person name="Ouadi S."/>
            <person name="Bovet L."/>
            <person name="Goepfert S."/>
            <person name="Bakaher N."/>
            <person name="Peitsch M.C."/>
            <person name="Ivanov N.V."/>
        </authorList>
    </citation>
    <scope>NUCLEOTIDE SEQUENCE [LARGE SCALE GENOMIC DNA]</scope>
</reference>
<organism evidence="1 2">
    <name type="scientific">Nicotiana sylvestris</name>
    <name type="common">Wood tobacco</name>
    <name type="synonym">South American tobacco</name>
    <dbReference type="NCBI Taxonomy" id="4096"/>
    <lineage>
        <taxon>Eukaryota</taxon>
        <taxon>Viridiplantae</taxon>
        <taxon>Streptophyta</taxon>
        <taxon>Embryophyta</taxon>
        <taxon>Tracheophyta</taxon>
        <taxon>Spermatophyta</taxon>
        <taxon>Magnoliopsida</taxon>
        <taxon>eudicotyledons</taxon>
        <taxon>Gunneridae</taxon>
        <taxon>Pentapetalae</taxon>
        <taxon>asterids</taxon>
        <taxon>lamiids</taxon>
        <taxon>Solanales</taxon>
        <taxon>Solanaceae</taxon>
        <taxon>Nicotianoideae</taxon>
        <taxon>Nicotianeae</taxon>
        <taxon>Nicotiana</taxon>
    </lineage>
</organism>
<sequence>MQGYYRTSNLMATKIGSSLFWYDNWTCFGALYSVTPPDLYCDEAIHNVYDVVNERGWDEDILSVILPHDLIMHILDNAKQLVAHDVPDKPCWSLEPKGEFSVKSACEYLRSRRDSAISYKNMIVFGGIKFAPSSGEMLNC</sequence>
<proteinExistence type="predicted"/>
<gene>
    <name evidence="2" type="primary">LOC104223258</name>
</gene>
<name>A0A1U7WE85_NICSY</name>
<dbReference type="RefSeq" id="XP_009772959.1">
    <property type="nucleotide sequence ID" value="XM_009774657.1"/>
</dbReference>
<evidence type="ECO:0000313" key="2">
    <source>
        <dbReference type="RefSeq" id="XP_009772959.1"/>
    </source>
</evidence>
<evidence type="ECO:0000313" key="1">
    <source>
        <dbReference type="Proteomes" id="UP000189701"/>
    </source>
</evidence>
<keyword evidence="1" id="KW-1185">Reference proteome</keyword>
<dbReference type="Proteomes" id="UP000189701">
    <property type="component" value="Unplaced"/>
</dbReference>
<protein>
    <submittedName>
        <fullName evidence="2">Uncharacterized protein LOC104223258</fullName>
    </submittedName>
</protein>
<dbReference type="AlphaFoldDB" id="A0A1U7WE85"/>